<accession>A0A2L1C8S5</accession>
<evidence type="ECO:0000313" key="15">
    <source>
        <dbReference type="Proteomes" id="UP000584706"/>
    </source>
</evidence>
<evidence type="ECO:0000313" key="12">
    <source>
        <dbReference type="Proteomes" id="UP000564425"/>
    </source>
</evidence>
<evidence type="ECO:0000313" key="5">
    <source>
        <dbReference type="EMBL" id="MBA2864198.1"/>
    </source>
</evidence>
<dbReference type="EMBL" id="JACDUO010000001">
    <property type="protein sequence ID" value="MBA2864198.1"/>
    <property type="molecule type" value="Genomic_DNA"/>
</dbReference>
<dbReference type="Proteomes" id="UP000584706">
    <property type="component" value="Unassembled WGS sequence"/>
</dbReference>
<dbReference type="Proteomes" id="UP000567099">
    <property type="component" value="Unassembled WGS sequence"/>
</dbReference>
<dbReference type="EMBL" id="JACDUJ010000001">
    <property type="protein sequence ID" value="MBA2846428.1"/>
    <property type="molecule type" value="Genomic_DNA"/>
</dbReference>
<reference evidence="1" key="2">
    <citation type="submission" date="2018-02" db="EMBL/GenBank/DDBJ databases">
        <title>Complete genome sequence of the Methanococcus maripaludis type strain JJ (DSM 2067), a model for selenoprotein synthesis in Archaea.</title>
        <authorList>
            <person name="Poehlein A."/>
            <person name="Heym D."/>
            <person name="Quitzke V."/>
            <person name="Fersch J."/>
            <person name="Daniel R."/>
            <person name="Rother M."/>
        </authorList>
    </citation>
    <scope>NUCLEOTIDE SEQUENCE [LARGE SCALE GENOMIC DNA]</scope>
    <source>
        <strain evidence="1">DSM 2067</strain>
    </source>
</reference>
<evidence type="ECO:0000313" key="6">
    <source>
        <dbReference type="EMBL" id="MBB6067714.1"/>
    </source>
</evidence>
<sequence>MRILLKLFVESQNLGKAINALSEGGISGFYLKEYQGMSPDDWKGFLLAEEPEMAIKIVNELSQDTVVINSIVNIECLGKIKELVRKKLENDRYTLVELPVLGMEVNSPE</sequence>
<reference evidence="9" key="4">
    <citation type="submission" date="2021-03" db="EMBL/GenBank/DDBJ databases">
        <title>Genomic Encyclopedia of Type Strains, Phase IV (KMG-IV): sequencing the most valuable type-strain genomes for metagenomic binning, comparative biology and taxonomic classification.</title>
        <authorList>
            <person name="Goeker M."/>
        </authorList>
    </citation>
    <scope>NUCLEOTIDE SEQUENCE</scope>
    <source>
        <strain evidence="9">DSM 2771</strain>
    </source>
</reference>
<reference evidence="10" key="1">
    <citation type="journal article" date="2018" name="Genome Announc.">
        <title>Complete Genome Sequence of the Methanococcus maripaludis Type Strain JJ (DSM 2067), a Model for Selenoprotein Synthesis in Archaea.</title>
        <authorList>
            <person name="Poehlein A."/>
            <person name="Heym D."/>
            <person name="Quitzke V."/>
            <person name="Fersch J."/>
            <person name="Daniel R."/>
            <person name="Rother M."/>
        </authorList>
    </citation>
    <scope>NUCLEOTIDE SEQUENCE [LARGE SCALE GENOMIC DNA]</scope>
    <source>
        <strain evidence="10">DSM 2067</strain>
    </source>
</reference>
<dbReference type="EMBL" id="JACDUH010000001">
    <property type="protein sequence ID" value="MBA2851009.1"/>
    <property type="molecule type" value="Genomic_DNA"/>
</dbReference>
<dbReference type="Pfam" id="PF10126">
    <property type="entry name" value="Nit_Regul_Hom"/>
    <property type="match status" value="1"/>
</dbReference>
<dbReference type="GeneID" id="2761307"/>
<dbReference type="EMBL" id="JACHED010000002">
    <property type="protein sequence ID" value="MBB6497124.1"/>
    <property type="molecule type" value="Genomic_DNA"/>
</dbReference>
<dbReference type="EMBL" id="JACDUN010000001">
    <property type="protein sequence ID" value="MBA2858478.1"/>
    <property type="molecule type" value="Genomic_DNA"/>
</dbReference>
<dbReference type="Proteomes" id="UP000558015">
    <property type="component" value="Unassembled WGS sequence"/>
</dbReference>
<dbReference type="AlphaFoldDB" id="A0A2L1C8S5"/>
<evidence type="ECO:0000313" key="7">
    <source>
        <dbReference type="EMBL" id="MBB6497124.1"/>
    </source>
</evidence>
<evidence type="ECO:0000313" key="13">
    <source>
        <dbReference type="Proteomes" id="UP000567099"/>
    </source>
</evidence>
<proteinExistence type="predicted"/>
<organism evidence="1 10">
    <name type="scientific">Methanococcus maripaludis</name>
    <name type="common">Methanococcus deltae</name>
    <dbReference type="NCBI Taxonomy" id="39152"/>
    <lineage>
        <taxon>Archaea</taxon>
        <taxon>Methanobacteriati</taxon>
        <taxon>Methanobacteriota</taxon>
        <taxon>Methanomada group</taxon>
        <taxon>Methanococci</taxon>
        <taxon>Methanococcales</taxon>
        <taxon>Methanococcaceae</taxon>
        <taxon>Methanococcus</taxon>
    </lineage>
</organism>
<dbReference type="InterPro" id="IPR019296">
    <property type="entry name" value="Unchr_N-regulatory-PII-rel"/>
</dbReference>
<evidence type="ECO:0000313" key="3">
    <source>
        <dbReference type="EMBL" id="MBA2851009.1"/>
    </source>
</evidence>
<gene>
    <name evidence="8" type="ORF">HNP85_000274</name>
    <name evidence="3" type="ORF">HNP86_001140</name>
    <name evidence="2" type="ORF">HNP88_000612</name>
    <name evidence="4" type="ORF">HNP93_001179</name>
    <name evidence="5" type="ORF">HNP94_001198</name>
    <name evidence="7" type="ORF">HNP96_001165</name>
    <name evidence="6" type="ORF">HNP97_001224</name>
    <name evidence="9" type="ORF">J2745_001385</name>
    <name evidence="1" type="ORF">MMJJ_03650</name>
</gene>
<dbReference type="SMR" id="A0A2L1C8S5"/>
<evidence type="ECO:0000313" key="2">
    <source>
        <dbReference type="EMBL" id="MBA2846428.1"/>
    </source>
</evidence>
<evidence type="ECO:0000313" key="1">
    <source>
        <dbReference type="EMBL" id="AVB75782.1"/>
    </source>
</evidence>
<evidence type="ECO:0000313" key="16">
    <source>
        <dbReference type="Proteomes" id="UP000590564"/>
    </source>
</evidence>
<dbReference type="EMBL" id="JAFBBC010000001">
    <property type="protein sequence ID" value="MBM7408602.1"/>
    <property type="molecule type" value="Genomic_DNA"/>
</dbReference>
<reference evidence="11 12" key="3">
    <citation type="submission" date="2020-07" db="EMBL/GenBank/DDBJ databases">
        <title>Genomic Encyclopedia of Type Strains, Phase IV (KMG-V): Genome sequencing to study the core and pangenomes of soil and plant-associated prokaryotes.</title>
        <authorList>
            <person name="Whitman W."/>
        </authorList>
    </citation>
    <scope>NUCLEOTIDE SEQUENCE [LARGE SCALE GENOMIC DNA]</scope>
    <source>
        <strain evidence="3 12">A1</strain>
        <strain evidence="2 14">A5</strain>
        <strain evidence="4 11">C12</strain>
        <strain evidence="5 13">C13</strain>
        <strain evidence="7 16">D1</strain>
        <strain evidence="6 15">DSM 7078</strain>
        <strain evidence="8">RC</strain>
    </source>
</reference>
<dbReference type="RefSeq" id="WP_011170562.1">
    <property type="nucleotide sequence ID" value="NZ_CP026606.1"/>
</dbReference>
<evidence type="ECO:0000313" key="9">
    <source>
        <dbReference type="EMBL" id="MBP2219879.1"/>
    </source>
</evidence>
<dbReference type="KEGG" id="mmad:MMJJ_03650"/>
<dbReference type="Proteomes" id="UP000742560">
    <property type="component" value="Unassembled WGS sequence"/>
</dbReference>
<dbReference type="EMBL" id="CP026606">
    <property type="protein sequence ID" value="AVB75782.1"/>
    <property type="molecule type" value="Genomic_DNA"/>
</dbReference>
<protein>
    <submittedName>
        <fullName evidence="2">Nitrogen regulatory protein PII-like uncharacterized protein</fullName>
    </submittedName>
</protein>
<dbReference type="SUPFAM" id="SSF54913">
    <property type="entry name" value="GlnB-like"/>
    <property type="match status" value="1"/>
</dbReference>
<dbReference type="Proteomes" id="UP000722095">
    <property type="component" value="Unassembled WGS sequence"/>
</dbReference>
<evidence type="ECO:0000313" key="4">
    <source>
        <dbReference type="EMBL" id="MBA2858478.1"/>
    </source>
</evidence>
<dbReference type="Proteomes" id="UP000590564">
    <property type="component" value="Unassembled WGS sequence"/>
</dbReference>
<name>A0A2L1C8S5_METMI</name>
<dbReference type="Proteomes" id="UP000239462">
    <property type="component" value="Chromosome"/>
</dbReference>
<dbReference type="EMBL" id="JAGINF010000004">
    <property type="protein sequence ID" value="MBP2219879.1"/>
    <property type="molecule type" value="Genomic_DNA"/>
</dbReference>
<evidence type="ECO:0000313" key="11">
    <source>
        <dbReference type="Proteomes" id="UP000558015"/>
    </source>
</evidence>
<dbReference type="EMBL" id="JACHIQ010000002">
    <property type="protein sequence ID" value="MBB6067714.1"/>
    <property type="molecule type" value="Genomic_DNA"/>
</dbReference>
<dbReference type="GeneID" id="36101459"/>
<evidence type="ECO:0000313" key="8">
    <source>
        <dbReference type="EMBL" id="MBM7408602.1"/>
    </source>
</evidence>
<evidence type="ECO:0000313" key="10">
    <source>
        <dbReference type="Proteomes" id="UP000239462"/>
    </source>
</evidence>
<dbReference type="Proteomes" id="UP000564425">
    <property type="component" value="Unassembled WGS sequence"/>
</dbReference>
<dbReference type="InterPro" id="IPR011322">
    <property type="entry name" value="N-reg_PII-like_a/b"/>
</dbReference>
<evidence type="ECO:0000313" key="14">
    <source>
        <dbReference type="Proteomes" id="UP000571854"/>
    </source>
</evidence>
<dbReference type="Proteomes" id="UP000571854">
    <property type="component" value="Unassembled WGS sequence"/>
</dbReference>